<feature type="region of interest" description="Disordered" evidence="3">
    <location>
        <begin position="1"/>
        <end position="20"/>
    </location>
</feature>
<evidence type="ECO:0000259" key="4">
    <source>
        <dbReference type="Pfam" id="PF16326"/>
    </source>
</evidence>
<evidence type="ECO:0000256" key="1">
    <source>
        <dbReference type="ARBA" id="ARBA00022741"/>
    </source>
</evidence>
<gene>
    <name evidence="5" type="ORF">SDC9_206360</name>
</gene>
<evidence type="ECO:0000256" key="2">
    <source>
        <dbReference type="ARBA" id="ARBA00022840"/>
    </source>
</evidence>
<reference evidence="5" key="1">
    <citation type="submission" date="2019-08" db="EMBL/GenBank/DDBJ databases">
        <authorList>
            <person name="Kucharzyk K."/>
            <person name="Murdoch R.W."/>
            <person name="Higgins S."/>
            <person name="Loffler F."/>
        </authorList>
    </citation>
    <scope>NUCLEOTIDE SEQUENCE</scope>
</reference>
<sequence>MTKPEKIDIDKPEKKGNKEKEIAKLEKSIAQQEAMLEELRNRRFDPDYYHDYQKMKDLDEQIDEVHNSIESLMAKWEEYYA</sequence>
<evidence type="ECO:0000256" key="3">
    <source>
        <dbReference type="SAM" id="MobiDB-lite"/>
    </source>
</evidence>
<dbReference type="Gene3D" id="1.10.287.380">
    <property type="entry name" value="Valyl-tRNA synthetase, C-terminal domain"/>
    <property type="match status" value="1"/>
</dbReference>
<name>A0A645J686_9ZZZZ</name>
<dbReference type="AlphaFoldDB" id="A0A645J686"/>
<dbReference type="InterPro" id="IPR037118">
    <property type="entry name" value="Val-tRNA_synth_C_sf"/>
</dbReference>
<protein>
    <recommendedName>
        <fullName evidence="4">ABC transporter Uup C-terminal domain-containing protein</fullName>
    </recommendedName>
</protein>
<feature type="domain" description="ABC transporter Uup C-terminal" evidence="4">
    <location>
        <begin position="18"/>
        <end position="78"/>
    </location>
</feature>
<dbReference type="InterPro" id="IPR032524">
    <property type="entry name" value="ABC_tran_C"/>
</dbReference>
<dbReference type="GO" id="GO:0005524">
    <property type="term" value="F:ATP binding"/>
    <property type="evidence" value="ECO:0007669"/>
    <property type="project" value="UniProtKB-KW"/>
</dbReference>
<dbReference type="GO" id="GO:0003677">
    <property type="term" value="F:DNA binding"/>
    <property type="evidence" value="ECO:0007669"/>
    <property type="project" value="InterPro"/>
</dbReference>
<dbReference type="Pfam" id="PF16326">
    <property type="entry name" value="ABC_tran_CTD"/>
    <property type="match status" value="1"/>
</dbReference>
<keyword evidence="2" id="KW-0067">ATP-binding</keyword>
<proteinExistence type="predicted"/>
<dbReference type="EMBL" id="VSSQ01131620">
    <property type="protein sequence ID" value="MPN58650.1"/>
    <property type="molecule type" value="Genomic_DNA"/>
</dbReference>
<accession>A0A645J686</accession>
<keyword evidence="1" id="KW-0547">Nucleotide-binding</keyword>
<evidence type="ECO:0000313" key="5">
    <source>
        <dbReference type="EMBL" id="MPN58650.1"/>
    </source>
</evidence>
<organism evidence="5">
    <name type="scientific">bioreactor metagenome</name>
    <dbReference type="NCBI Taxonomy" id="1076179"/>
    <lineage>
        <taxon>unclassified sequences</taxon>
        <taxon>metagenomes</taxon>
        <taxon>ecological metagenomes</taxon>
    </lineage>
</organism>
<comment type="caution">
    <text evidence="5">The sequence shown here is derived from an EMBL/GenBank/DDBJ whole genome shotgun (WGS) entry which is preliminary data.</text>
</comment>